<evidence type="ECO:0000313" key="10">
    <source>
        <dbReference type="EMBL" id="TFD73775.1"/>
    </source>
</evidence>
<feature type="domain" description="Glycosyltransferase RgtA/B/C/D-like" evidence="9">
    <location>
        <begin position="114"/>
        <end position="271"/>
    </location>
</feature>
<evidence type="ECO:0000256" key="8">
    <source>
        <dbReference type="SAM" id="Phobius"/>
    </source>
</evidence>
<sequence length="551" mass="59961">MPGPTTEKIGLCRQLGGVRWLTLTNAGYVDWVTSVLTPHVVAPPANGRRRLRDLSSGLSAWLVGLVAFLLSFAWSWQPSYWGDEAASIMSAERPLPSLFGMLDNVDAVHGLYYLFLHGWIDLFGASELATRLPSAIAIGVAAAGTVVLARFFMGPRVAIGGGIVFAILPRVTYMGSETRSTAIATAIGVWLTVLLVLALRSSTGTRRRQGLLWLGYSLLLALGIYLFLYLALLLPVHAVAVLTASRQHPFWRSRVVWLGASLLGLSLALPIFLAGSAQREQIAFIGRRPQVKVTEAAVMQWFDTIPVAIMAWALITIAVVAVFLRRPPTRRPHTHRSAGLPGRAGLAFFLAWMVVPSAILLIGTHLVTPMYSLRYLSLCTPAVGVVIAVGVAALANNWLRAASLIALVAVIVPAYAVQRGDYGKNEGSDWRQASDIIAARATPGDGIVFDQSVRPSRLPRLAMHLYPDAFLGLEDVTLTRSYADTGWLWDEVAPLTDVLPALSNLDTVWLLQNSGSGDSRRETNVHTLQLQGFHVVETTLVNRTRIIEMTR</sequence>
<evidence type="ECO:0000256" key="7">
    <source>
        <dbReference type="ARBA" id="ARBA00023136"/>
    </source>
</evidence>
<feature type="transmembrane region" description="Helical" evidence="8">
    <location>
        <begin position="344"/>
        <end position="363"/>
    </location>
</feature>
<keyword evidence="2" id="KW-1003">Cell membrane</keyword>
<dbReference type="AlphaFoldDB" id="A0A4R9B0H2"/>
<evidence type="ECO:0000256" key="6">
    <source>
        <dbReference type="ARBA" id="ARBA00022989"/>
    </source>
</evidence>
<keyword evidence="7 8" id="KW-0472">Membrane</keyword>
<evidence type="ECO:0000259" key="9">
    <source>
        <dbReference type="Pfam" id="PF13231"/>
    </source>
</evidence>
<evidence type="ECO:0000256" key="2">
    <source>
        <dbReference type="ARBA" id="ARBA00022475"/>
    </source>
</evidence>
<keyword evidence="5 8" id="KW-0812">Transmembrane</keyword>
<feature type="transmembrane region" description="Helical" evidence="8">
    <location>
        <begin position="401"/>
        <end position="417"/>
    </location>
</feature>
<feature type="transmembrane region" description="Helical" evidence="8">
    <location>
        <begin position="211"/>
        <end position="235"/>
    </location>
</feature>
<dbReference type="PANTHER" id="PTHR33908:SF3">
    <property type="entry name" value="UNDECAPRENYL PHOSPHATE-ALPHA-4-AMINO-4-DEOXY-L-ARABINOSE ARABINOSYL TRANSFERASE"/>
    <property type="match status" value="1"/>
</dbReference>
<feature type="transmembrane region" description="Helical" evidence="8">
    <location>
        <begin position="255"/>
        <end position="277"/>
    </location>
</feature>
<dbReference type="Pfam" id="PF13231">
    <property type="entry name" value="PMT_2"/>
    <property type="match status" value="1"/>
</dbReference>
<dbReference type="GO" id="GO:0005886">
    <property type="term" value="C:plasma membrane"/>
    <property type="evidence" value="ECO:0007669"/>
    <property type="project" value="UniProtKB-SubCell"/>
</dbReference>
<feature type="transmembrane region" description="Helical" evidence="8">
    <location>
        <begin position="375"/>
        <end position="395"/>
    </location>
</feature>
<keyword evidence="11" id="KW-1185">Reference proteome</keyword>
<reference evidence="10 11" key="1">
    <citation type="submission" date="2019-03" db="EMBL/GenBank/DDBJ databases">
        <title>Genomics of glacier-inhabiting Cryobacterium strains.</title>
        <authorList>
            <person name="Liu Q."/>
            <person name="Xin Y.-H."/>
        </authorList>
    </citation>
    <scope>NUCLEOTIDE SEQUENCE [LARGE SCALE GENOMIC DNA]</scope>
    <source>
        <strain evidence="10 11">Hz16</strain>
    </source>
</reference>
<evidence type="ECO:0000256" key="5">
    <source>
        <dbReference type="ARBA" id="ARBA00022692"/>
    </source>
</evidence>
<dbReference type="PANTHER" id="PTHR33908">
    <property type="entry name" value="MANNOSYLTRANSFERASE YKCB-RELATED"/>
    <property type="match status" value="1"/>
</dbReference>
<dbReference type="InterPro" id="IPR038731">
    <property type="entry name" value="RgtA/B/C-like"/>
</dbReference>
<comment type="caution">
    <text evidence="10">The sequence shown here is derived from an EMBL/GenBank/DDBJ whole genome shotgun (WGS) entry which is preliminary data.</text>
</comment>
<proteinExistence type="predicted"/>
<name>A0A4R9B0H2_9MICO</name>
<dbReference type="GO" id="GO:0016763">
    <property type="term" value="F:pentosyltransferase activity"/>
    <property type="evidence" value="ECO:0007669"/>
    <property type="project" value="TreeGrafter"/>
</dbReference>
<accession>A0A4R9B0H2</accession>
<keyword evidence="6 8" id="KW-1133">Transmembrane helix</keyword>
<dbReference type="EMBL" id="SOHL01000003">
    <property type="protein sequence ID" value="TFD73775.1"/>
    <property type="molecule type" value="Genomic_DNA"/>
</dbReference>
<dbReference type="InterPro" id="IPR050297">
    <property type="entry name" value="LipidA_mod_glycosyltrf_83"/>
</dbReference>
<keyword evidence="4" id="KW-0808">Transferase</keyword>
<evidence type="ECO:0000313" key="11">
    <source>
        <dbReference type="Proteomes" id="UP000297983"/>
    </source>
</evidence>
<dbReference type="Proteomes" id="UP000297983">
    <property type="component" value="Unassembled WGS sequence"/>
</dbReference>
<dbReference type="GO" id="GO:0010041">
    <property type="term" value="P:response to iron(III) ion"/>
    <property type="evidence" value="ECO:0007669"/>
    <property type="project" value="TreeGrafter"/>
</dbReference>
<evidence type="ECO:0000256" key="3">
    <source>
        <dbReference type="ARBA" id="ARBA00022676"/>
    </source>
</evidence>
<feature type="transmembrane region" description="Helical" evidence="8">
    <location>
        <begin position="298"/>
        <end position="324"/>
    </location>
</feature>
<feature type="transmembrane region" description="Helical" evidence="8">
    <location>
        <begin position="157"/>
        <end position="175"/>
    </location>
</feature>
<organism evidence="10 11">
    <name type="scientific">Cryobacterium gelidum</name>
    <dbReference type="NCBI Taxonomy" id="1259164"/>
    <lineage>
        <taxon>Bacteria</taxon>
        <taxon>Bacillati</taxon>
        <taxon>Actinomycetota</taxon>
        <taxon>Actinomycetes</taxon>
        <taxon>Micrococcales</taxon>
        <taxon>Microbacteriaceae</taxon>
        <taxon>Cryobacterium</taxon>
    </lineage>
</organism>
<evidence type="ECO:0000256" key="1">
    <source>
        <dbReference type="ARBA" id="ARBA00004651"/>
    </source>
</evidence>
<gene>
    <name evidence="10" type="ORF">E3T50_02345</name>
</gene>
<feature type="transmembrane region" description="Helical" evidence="8">
    <location>
        <begin position="181"/>
        <end position="199"/>
    </location>
</feature>
<feature type="transmembrane region" description="Helical" evidence="8">
    <location>
        <begin position="58"/>
        <end position="76"/>
    </location>
</feature>
<comment type="subcellular location">
    <subcellularLocation>
        <location evidence="1">Cell membrane</location>
        <topology evidence="1">Multi-pass membrane protein</topology>
    </subcellularLocation>
</comment>
<evidence type="ECO:0000256" key="4">
    <source>
        <dbReference type="ARBA" id="ARBA00022679"/>
    </source>
</evidence>
<protein>
    <recommendedName>
        <fullName evidence="9">Glycosyltransferase RgtA/B/C/D-like domain-containing protein</fullName>
    </recommendedName>
</protein>
<keyword evidence="3" id="KW-0328">Glycosyltransferase</keyword>
<dbReference type="GO" id="GO:0009103">
    <property type="term" value="P:lipopolysaccharide biosynthetic process"/>
    <property type="evidence" value="ECO:0007669"/>
    <property type="project" value="UniProtKB-ARBA"/>
</dbReference>